<protein>
    <submittedName>
        <fullName evidence="1">Uncharacterized protein</fullName>
    </submittedName>
</protein>
<comment type="caution">
    <text evidence="1">The sequence shown here is derived from an EMBL/GenBank/DDBJ whole genome shotgun (WGS) entry which is preliminary data.</text>
</comment>
<dbReference type="AlphaFoldDB" id="A0A2M7V636"/>
<accession>A0A2M7V636</accession>
<dbReference type="Proteomes" id="UP000230078">
    <property type="component" value="Unassembled WGS sequence"/>
</dbReference>
<reference evidence="2" key="1">
    <citation type="submission" date="2017-09" db="EMBL/GenBank/DDBJ databases">
        <title>Depth-based differentiation of microbial function through sediment-hosted aquifers and enrichment of novel symbionts in the deep terrestrial subsurface.</title>
        <authorList>
            <person name="Probst A.J."/>
            <person name="Ladd B."/>
            <person name="Jarett J.K."/>
            <person name="Geller-Mcgrath D.E."/>
            <person name="Sieber C.M.K."/>
            <person name="Emerson J.B."/>
            <person name="Anantharaman K."/>
            <person name="Thomas B.C."/>
            <person name="Malmstrom R."/>
            <person name="Stieglmeier M."/>
            <person name="Klingl A."/>
            <person name="Woyke T."/>
            <person name="Ryan C.M."/>
            <person name="Banfield J.F."/>
        </authorList>
    </citation>
    <scope>NUCLEOTIDE SEQUENCE [LARGE SCALE GENOMIC DNA]</scope>
</reference>
<dbReference type="EMBL" id="PFPI01000002">
    <property type="protein sequence ID" value="PIZ94086.1"/>
    <property type="molecule type" value="Genomic_DNA"/>
</dbReference>
<organism evidence="1 2">
    <name type="scientific">Candidatus Magasanikbacteria bacterium CG_4_10_14_0_2_um_filter_41_31</name>
    <dbReference type="NCBI Taxonomy" id="1974639"/>
    <lineage>
        <taxon>Bacteria</taxon>
        <taxon>Candidatus Magasanikiibacteriota</taxon>
    </lineage>
</organism>
<evidence type="ECO:0000313" key="1">
    <source>
        <dbReference type="EMBL" id="PIZ94086.1"/>
    </source>
</evidence>
<name>A0A2M7V636_9BACT</name>
<evidence type="ECO:0000313" key="2">
    <source>
        <dbReference type="Proteomes" id="UP000230078"/>
    </source>
</evidence>
<sequence length="118" mass="13179">MEKPMHHSLILALVFTFFVVGFNVNDSTDSAYAGSSRATGNAEMIQHVNDTITAVIQVLSTEKDLHIKKKLYQSVALLADLGRRITQDQIDGVTHDYPDIHKELGKIMKDLDQLNNGR</sequence>
<gene>
    <name evidence="1" type="ORF">COX83_00185</name>
</gene>
<proteinExistence type="predicted"/>